<gene>
    <name evidence="2" type="ORF">EZS28_019241</name>
</gene>
<dbReference type="EMBL" id="SNRW01005359">
    <property type="protein sequence ID" value="KAA6385231.1"/>
    <property type="molecule type" value="Genomic_DNA"/>
</dbReference>
<protein>
    <submittedName>
        <fullName evidence="2">Uncharacterized protein</fullName>
    </submittedName>
</protein>
<comment type="caution">
    <text evidence="2">The sequence shown here is derived from an EMBL/GenBank/DDBJ whole genome shotgun (WGS) entry which is preliminary data.</text>
</comment>
<proteinExistence type="predicted"/>
<dbReference type="AlphaFoldDB" id="A0A5J4VRQ5"/>
<evidence type="ECO:0000313" key="2">
    <source>
        <dbReference type="EMBL" id="KAA6385231.1"/>
    </source>
</evidence>
<sequence length="82" mass="8985">MVGEENGYELDFFFSVSISEIGINGELNEGIFYVLCYKSNGDKDEERDDFCISIIPCPDGTNAGADGDNRDDDKTGDYDPGV</sequence>
<organism evidence="2 3">
    <name type="scientific">Streblomastix strix</name>
    <dbReference type="NCBI Taxonomy" id="222440"/>
    <lineage>
        <taxon>Eukaryota</taxon>
        <taxon>Metamonada</taxon>
        <taxon>Preaxostyla</taxon>
        <taxon>Oxymonadida</taxon>
        <taxon>Streblomastigidae</taxon>
        <taxon>Streblomastix</taxon>
    </lineage>
</organism>
<evidence type="ECO:0000313" key="3">
    <source>
        <dbReference type="Proteomes" id="UP000324800"/>
    </source>
</evidence>
<feature type="compositionally biased region" description="Basic and acidic residues" evidence="1">
    <location>
        <begin position="67"/>
        <end position="82"/>
    </location>
</feature>
<feature type="region of interest" description="Disordered" evidence="1">
    <location>
        <begin position="59"/>
        <end position="82"/>
    </location>
</feature>
<reference evidence="2 3" key="1">
    <citation type="submission" date="2019-03" db="EMBL/GenBank/DDBJ databases">
        <title>Single cell metagenomics reveals metabolic interactions within the superorganism composed of flagellate Streblomastix strix and complex community of Bacteroidetes bacteria on its surface.</title>
        <authorList>
            <person name="Treitli S.C."/>
            <person name="Kolisko M."/>
            <person name="Husnik F."/>
            <person name="Keeling P."/>
            <person name="Hampl V."/>
        </authorList>
    </citation>
    <scope>NUCLEOTIDE SEQUENCE [LARGE SCALE GENOMIC DNA]</scope>
    <source>
        <strain evidence="2">ST1C</strain>
    </source>
</reference>
<accession>A0A5J4VRQ5</accession>
<evidence type="ECO:0000256" key="1">
    <source>
        <dbReference type="SAM" id="MobiDB-lite"/>
    </source>
</evidence>
<name>A0A5J4VRQ5_9EUKA</name>
<dbReference type="Proteomes" id="UP000324800">
    <property type="component" value="Unassembled WGS sequence"/>
</dbReference>